<dbReference type="InterPro" id="IPR003593">
    <property type="entry name" value="AAA+_ATPase"/>
</dbReference>
<dbReference type="InterPro" id="IPR027417">
    <property type="entry name" value="P-loop_NTPase"/>
</dbReference>
<evidence type="ECO:0000256" key="8">
    <source>
        <dbReference type="SAM" id="MobiDB-lite"/>
    </source>
</evidence>
<sequence length="654" mass="72123">MSSKQAKSSSRPRSLPPTQADHSPKAHPLKRLLDYGQNYHRQVRWAIACSILNKVFDLTPSALIGTAIDIVVQQQRSVFGRLGIQNLFTQLVILSLLTFSIWGLESAFQYAYDRLWRNLAQNIQHNLRLDAYAHLQELELAYFEERSTGELLSILNDDINQLERFLNGGANDLLQVSTTAIIISSVFFILAPSVAWMAMLPMPFIVWGSVIFQRRLAPRYADMREKVGLLNGRLSNNLSGITTIKSFATEAYETERIARDSEAYRQSNRRAITLSAAFIPLIRMLVLVGFLATLLYGGKLAIAGSLSVGSYSVLIFLTQSLLWPLTRLGETFDLYQRAMASTKRVMDLLDTPIAIHSGHLALGESGQRSAISGQRSAVSDQASVTGPLRTTNNQTTSSNQNSSLITQNSSIQGDIHLHDVTFAYADREPVIERLSLHIPAGETTAIVGATGSGKSTLVKLLLRLYEVQSGTITLDGVDLRDLALPALRRAIGWVNQDVFLFHGTVAENIAYGSFEATSDEIIAAAEIAEAHEFIQQLPQGYDTIVGERGQKLSGGQRQRLAIARAILKDPPILILDEATSAVDNETEAAIQRSLERITVGRTTIAIAHRLSTVRNANCIYVMAQGKIAERGQHDRLLQQQGIYASLWQIQTGSK</sequence>
<comment type="subcellular location">
    <subcellularLocation>
        <location evidence="1">Cell membrane</location>
        <topology evidence="1">Multi-pass membrane protein</topology>
    </subcellularLocation>
</comment>
<evidence type="ECO:0000259" key="10">
    <source>
        <dbReference type="PROSITE" id="PS50893"/>
    </source>
</evidence>
<dbReference type="Proteomes" id="UP000239576">
    <property type="component" value="Unassembled WGS sequence"/>
</dbReference>
<dbReference type="CDD" id="cd18565">
    <property type="entry name" value="ABC_6TM_exporter_like"/>
    <property type="match status" value="1"/>
</dbReference>
<dbReference type="AlphaFoldDB" id="A0A2T1EHM4"/>
<feature type="transmembrane region" description="Helical" evidence="9">
    <location>
        <begin position="181"/>
        <end position="207"/>
    </location>
</feature>
<evidence type="ECO:0000256" key="5">
    <source>
        <dbReference type="ARBA" id="ARBA00022840"/>
    </source>
</evidence>
<protein>
    <submittedName>
        <fullName evidence="12">ABC transporter</fullName>
    </submittedName>
</protein>
<evidence type="ECO:0000256" key="6">
    <source>
        <dbReference type="ARBA" id="ARBA00022989"/>
    </source>
</evidence>
<evidence type="ECO:0000313" key="13">
    <source>
        <dbReference type="Proteomes" id="UP000239576"/>
    </source>
</evidence>
<dbReference type="InterPro" id="IPR017871">
    <property type="entry name" value="ABC_transporter-like_CS"/>
</dbReference>
<dbReference type="Pfam" id="PF00664">
    <property type="entry name" value="ABC_membrane"/>
    <property type="match status" value="1"/>
</dbReference>
<organism evidence="12 13">
    <name type="scientific">Stenomitos frigidus ULC18</name>
    <dbReference type="NCBI Taxonomy" id="2107698"/>
    <lineage>
        <taxon>Bacteria</taxon>
        <taxon>Bacillati</taxon>
        <taxon>Cyanobacteriota</taxon>
        <taxon>Cyanophyceae</taxon>
        <taxon>Leptolyngbyales</taxon>
        <taxon>Leptolyngbyaceae</taxon>
        <taxon>Stenomitos</taxon>
    </lineage>
</organism>
<keyword evidence="3 9" id="KW-0812">Transmembrane</keyword>
<evidence type="ECO:0000256" key="4">
    <source>
        <dbReference type="ARBA" id="ARBA00022741"/>
    </source>
</evidence>
<evidence type="ECO:0000256" key="2">
    <source>
        <dbReference type="ARBA" id="ARBA00022448"/>
    </source>
</evidence>
<dbReference type="GO" id="GO:0005886">
    <property type="term" value="C:plasma membrane"/>
    <property type="evidence" value="ECO:0007669"/>
    <property type="project" value="UniProtKB-SubCell"/>
</dbReference>
<dbReference type="OrthoDB" id="9762790at2"/>
<keyword evidence="2" id="KW-0813">Transport</keyword>
<dbReference type="EMBL" id="PVWK01000029">
    <property type="protein sequence ID" value="PSB32214.1"/>
    <property type="molecule type" value="Genomic_DNA"/>
</dbReference>
<dbReference type="GO" id="GO:0016887">
    <property type="term" value="F:ATP hydrolysis activity"/>
    <property type="evidence" value="ECO:0007669"/>
    <property type="project" value="InterPro"/>
</dbReference>
<dbReference type="InterPro" id="IPR039421">
    <property type="entry name" value="Type_1_exporter"/>
</dbReference>
<dbReference type="GO" id="GO:0015421">
    <property type="term" value="F:ABC-type oligopeptide transporter activity"/>
    <property type="evidence" value="ECO:0007669"/>
    <property type="project" value="TreeGrafter"/>
</dbReference>
<feature type="domain" description="ABC transporter" evidence="10">
    <location>
        <begin position="415"/>
        <end position="649"/>
    </location>
</feature>
<comment type="caution">
    <text evidence="12">The sequence shown here is derived from an EMBL/GenBank/DDBJ whole genome shotgun (WGS) entry which is preliminary data.</text>
</comment>
<dbReference type="InterPro" id="IPR011527">
    <property type="entry name" value="ABC1_TM_dom"/>
</dbReference>
<feature type="transmembrane region" description="Helical" evidence="9">
    <location>
        <begin position="91"/>
        <end position="112"/>
    </location>
</feature>
<name>A0A2T1EHM4_9CYAN</name>
<dbReference type="InterPro" id="IPR036640">
    <property type="entry name" value="ABC1_TM_sf"/>
</dbReference>
<dbReference type="SMART" id="SM00382">
    <property type="entry name" value="AAA"/>
    <property type="match status" value="1"/>
</dbReference>
<reference evidence="13" key="1">
    <citation type="submission" date="2018-02" db="EMBL/GenBank/DDBJ databases">
        <authorList>
            <person name="Moore K."/>
            <person name="Momper L."/>
        </authorList>
    </citation>
    <scope>NUCLEOTIDE SEQUENCE [LARGE SCALE GENOMIC DNA]</scope>
    <source>
        <strain evidence="13">ULC18</strain>
    </source>
</reference>
<evidence type="ECO:0000259" key="11">
    <source>
        <dbReference type="PROSITE" id="PS50929"/>
    </source>
</evidence>
<evidence type="ECO:0000256" key="7">
    <source>
        <dbReference type="ARBA" id="ARBA00023136"/>
    </source>
</evidence>
<dbReference type="GO" id="GO:0005524">
    <property type="term" value="F:ATP binding"/>
    <property type="evidence" value="ECO:0007669"/>
    <property type="project" value="UniProtKB-KW"/>
</dbReference>
<evidence type="ECO:0000313" key="12">
    <source>
        <dbReference type="EMBL" id="PSB32214.1"/>
    </source>
</evidence>
<dbReference type="PROSITE" id="PS50893">
    <property type="entry name" value="ABC_TRANSPORTER_2"/>
    <property type="match status" value="1"/>
</dbReference>
<proteinExistence type="predicted"/>
<evidence type="ECO:0000256" key="3">
    <source>
        <dbReference type="ARBA" id="ARBA00022692"/>
    </source>
</evidence>
<gene>
    <name evidence="12" type="ORF">C7B82_05935</name>
</gene>
<reference evidence="12 13" key="2">
    <citation type="submission" date="2018-03" db="EMBL/GenBank/DDBJ databases">
        <title>The ancient ancestry and fast evolution of plastids.</title>
        <authorList>
            <person name="Moore K.R."/>
            <person name="Magnabosco C."/>
            <person name="Momper L."/>
            <person name="Gold D.A."/>
            <person name="Bosak T."/>
            <person name="Fournier G.P."/>
        </authorList>
    </citation>
    <scope>NUCLEOTIDE SEQUENCE [LARGE SCALE GENOMIC DNA]</scope>
    <source>
        <strain evidence="12 13">ULC18</strain>
    </source>
</reference>
<evidence type="ECO:0000256" key="1">
    <source>
        <dbReference type="ARBA" id="ARBA00004651"/>
    </source>
</evidence>
<evidence type="ECO:0000256" key="9">
    <source>
        <dbReference type="SAM" id="Phobius"/>
    </source>
</evidence>
<dbReference type="SUPFAM" id="SSF90123">
    <property type="entry name" value="ABC transporter transmembrane region"/>
    <property type="match status" value="1"/>
</dbReference>
<keyword evidence="5" id="KW-0067">ATP-binding</keyword>
<keyword evidence="7 9" id="KW-0472">Membrane</keyword>
<feature type="domain" description="ABC transmembrane type-1" evidence="11">
    <location>
        <begin position="45"/>
        <end position="337"/>
    </location>
</feature>
<dbReference type="FunFam" id="3.40.50.300:FF:000287">
    <property type="entry name" value="Multidrug ABC transporter ATP-binding protein"/>
    <property type="match status" value="1"/>
</dbReference>
<feature type="transmembrane region" description="Helical" evidence="9">
    <location>
        <begin position="271"/>
        <end position="296"/>
    </location>
</feature>
<dbReference type="PROSITE" id="PS50929">
    <property type="entry name" value="ABC_TM1F"/>
    <property type="match status" value="1"/>
</dbReference>
<dbReference type="PANTHER" id="PTHR43394">
    <property type="entry name" value="ATP-DEPENDENT PERMEASE MDL1, MITOCHONDRIAL"/>
    <property type="match status" value="1"/>
</dbReference>
<feature type="compositionally biased region" description="Polar residues" evidence="8">
    <location>
        <begin position="1"/>
        <end position="21"/>
    </location>
</feature>
<keyword evidence="4" id="KW-0547">Nucleotide-binding</keyword>
<dbReference type="Gene3D" id="1.20.1560.10">
    <property type="entry name" value="ABC transporter type 1, transmembrane domain"/>
    <property type="match status" value="2"/>
</dbReference>
<dbReference type="Gene3D" id="3.40.50.300">
    <property type="entry name" value="P-loop containing nucleotide triphosphate hydrolases"/>
    <property type="match status" value="1"/>
</dbReference>
<dbReference type="SUPFAM" id="SSF52540">
    <property type="entry name" value="P-loop containing nucleoside triphosphate hydrolases"/>
    <property type="match status" value="1"/>
</dbReference>
<keyword evidence="13" id="KW-1185">Reference proteome</keyword>
<dbReference type="InterPro" id="IPR003439">
    <property type="entry name" value="ABC_transporter-like_ATP-bd"/>
</dbReference>
<dbReference type="RefSeq" id="WP_106255391.1">
    <property type="nucleotide sequence ID" value="NZ_CAWNSW010000017.1"/>
</dbReference>
<dbReference type="PROSITE" id="PS00211">
    <property type="entry name" value="ABC_TRANSPORTER_1"/>
    <property type="match status" value="1"/>
</dbReference>
<dbReference type="PANTHER" id="PTHR43394:SF1">
    <property type="entry name" value="ATP-BINDING CASSETTE SUB-FAMILY B MEMBER 10, MITOCHONDRIAL"/>
    <property type="match status" value="1"/>
</dbReference>
<feature type="compositionally biased region" description="Low complexity" evidence="8">
    <location>
        <begin position="390"/>
        <end position="403"/>
    </location>
</feature>
<accession>A0A2T1EHM4</accession>
<feature type="region of interest" description="Disordered" evidence="8">
    <location>
        <begin position="376"/>
        <end position="403"/>
    </location>
</feature>
<keyword evidence="6 9" id="KW-1133">Transmembrane helix</keyword>
<feature type="region of interest" description="Disordered" evidence="8">
    <location>
        <begin position="1"/>
        <end position="26"/>
    </location>
</feature>
<dbReference type="Pfam" id="PF00005">
    <property type="entry name" value="ABC_tran"/>
    <property type="match status" value="1"/>
</dbReference>